<name>A0ABN8HWH2_9NEOP</name>
<organism evidence="1 2">
    <name type="scientific">Iphiclides podalirius</name>
    <name type="common">scarce swallowtail</name>
    <dbReference type="NCBI Taxonomy" id="110791"/>
    <lineage>
        <taxon>Eukaryota</taxon>
        <taxon>Metazoa</taxon>
        <taxon>Ecdysozoa</taxon>
        <taxon>Arthropoda</taxon>
        <taxon>Hexapoda</taxon>
        <taxon>Insecta</taxon>
        <taxon>Pterygota</taxon>
        <taxon>Neoptera</taxon>
        <taxon>Endopterygota</taxon>
        <taxon>Lepidoptera</taxon>
        <taxon>Glossata</taxon>
        <taxon>Ditrysia</taxon>
        <taxon>Papilionoidea</taxon>
        <taxon>Papilionidae</taxon>
        <taxon>Papilioninae</taxon>
        <taxon>Iphiclides</taxon>
    </lineage>
</organism>
<reference evidence="1" key="1">
    <citation type="submission" date="2022-03" db="EMBL/GenBank/DDBJ databases">
        <authorList>
            <person name="Martin H S."/>
        </authorList>
    </citation>
    <scope>NUCLEOTIDE SEQUENCE</scope>
</reference>
<sequence>MIKRHFATKSLVITIHYLLNQDVSQPTVTSVERQIQLHLELFRAAMKLNPRQQRAGNPVQWVPHHPVP</sequence>
<keyword evidence="2" id="KW-1185">Reference proteome</keyword>
<dbReference type="EMBL" id="OW152824">
    <property type="protein sequence ID" value="CAH2040742.1"/>
    <property type="molecule type" value="Genomic_DNA"/>
</dbReference>
<evidence type="ECO:0000313" key="1">
    <source>
        <dbReference type="EMBL" id="CAH2040742.1"/>
    </source>
</evidence>
<gene>
    <name evidence="1" type="ORF">IPOD504_LOCUS2777</name>
</gene>
<dbReference type="Proteomes" id="UP000837857">
    <property type="component" value="Chromosome 12"/>
</dbReference>
<protein>
    <submittedName>
        <fullName evidence="1">Uncharacterized protein</fullName>
    </submittedName>
</protein>
<evidence type="ECO:0000313" key="2">
    <source>
        <dbReference type="Proteomes" id="UP000837857"/>
    </source>
</evidence>
<feature type="non-terminal residue" evidence="1">
    <location>
        <position position="68"/>
    </location>
</feature>
<accession>A0ABN8HWH2</accession>
<proteinExistence type="predicted"/>